<dbReference type="Proteomes" id="UP000565286">
    <property type="component" value="Unassembled WGS sequence"/>
</dbReference>
<dbReference type="RefSeq" id="WP_183897241.1">
    <property type="nucleotide sequence ID" value="NZ_JACIDV010000011.1"/>
</dbReference>
<gene>
    <name evidence="2" type="ORF">GGQ73_003609</name>
</gene>
<reference evidence="2 3" key="1">
    <citation type="submission" date="2020-08" db="EMBL/GenBank/DDBJ databases">
        <title>Genomic Encyclopedia of Type Strains, Phase IV (KMG-IV): sequencing the most valuable type-strain genomes for metagenomic binning, comparative biology and taxonomic classification.</title>
        <authorList>
            <person name="Goeker M."/>
        </authorList>
    </citation>
    <scope>NUCLEOTIDE SEQUENCE [LARGE SCALE GENOMIC DNA]</scope>
    <source>
        <strain evidence="2 3">DSM 26438</strain>
    </source>
</reference>
<dbReference type="AlphaFoldDB" id="A0A7W6CIB2"/>
<sequence length="54" mass="6147">MAKPDERMRRVKRNNWIMLAILTTFVVAVFSYSFLHIGREARPEGTGASTPARP</sequence>
<keyword evidence="1" id="KW-0812">Transmembrane</keyword>
<evidence type="ECO:0000313" key="3">
    <source>
        <dbReference type="Proteomes" id="UP000565286"/>
    </source>
</evidence>
<keyword evidence="1" id="KW-0472">Membrane</keyword>
<name>A0A7W6CIB2_9HYPH</name>
<dbReference type="EMBL" id="JACIDV010000011">
    <property type="protein sequence ID" value="MBB3947641.1"/>
    <property type="molecule type" value="Genomic_DNA"/>
</dbReference>
<keyword evidence="1" id="KW-1133">Transmembrane helix</keyword>
<organism evidence="2 3">
    <name type="scientific">Rhizobium skierniewicense</name>
    <dbReference type="NCBI Taxonomy" id="984260"/>
    <lineage>
        <taxon>Bacteria</taxon>
        <taxon>Pseudomonadati</taxon>
        <taxon>Pseudomonadota</taxon>
        <taxon>Alphaproteobacteria</taxon>
        <taxon>Hyphomicrobiales</taxon>
        <taxon>Rhizobiaceae</taxon>
        <taxon>Rhizobium/Agrobacterium group</taxon>
        <taxon>Rhizobium</taxon>
    </lineage>
</organism>
<accession>A0A7W6CIB2</accession>
<proteinExistence type="predicted"/>
<protein>
    <submittedName>
        <fullName evidence="2">Uncharacterized protein</fullName>
    </submittedName>
</protein>
<evidence type="ECO:0000313" key="2">
    <source>
        <dbReference type="EMBL" id="MBB3947641.1"/>
    </source>
</evidence>
<keyword evidence="3" id="KW-1185">Reference proteome</keyword>
<evidence type="ECO:0000256" key="1">
    <source>
        <dbReference type="SAM" id="Phobius"/>
    </source>
</evidence>
<comment type="caution">
    <text evidence="2">The sequence shown here is derived from an EMBL/GenBank/DDBJ whole genome shotgun (WGS) entry which is preliminary data.</text>
</comment>
<feature type="transmembrane region" description="Helical" evidence="1">
    <location>
        <begin position="16"/>
        <end position="35"/>
    </location>
</feature>